<organism evidence="2 3">
    <name type="scientific">Mycobacterium xenopi</name>
    <dbReference type="NCBI Taxonomy" id="1789"/>
    <lineage>
        <taxon>Bacteria</taxon>
        <taxon>Bacillati</taxon>
        <taxon>Actinomycetota</taxon>
        <taxon>Actinomycetes</taxon>
        <taxon>Mycobacteriales</taxon>
        <taxon>Mycobacteriaceae</taxon>
        <taxon>Mycobacterium</taxon>
    </lineage>
</organism>
<protein>
    <recommendedName>
        <fullName evidence="4">Lipoprotein LpqN</fullName>
    </recommendedName>
</protein>
<dbReference type="EMBL" id="AP022314">
    <property type="protein sequence ID" value="BBU25086.1"/>
    <property type="molecule type" value="Genomic_DNA"/>
</dbReference>
<dbReference type="Pfam" id="PF10738">
    <property type="entry name" value="Lpp-LpqN"/>
    <property type="match status" value="1"/>
</dbReference>
<proteinExistence type="predicted"/>
<evidence type="ECO:0000313" key="3">
    <source>
        <dbReference type="Proteomes" id="UP000464624"/>
    </source>
</evidence>
<dbReference type="KEGG" id="mxe:MYXE_48760"/>
<accession>A0AAD1M431</accession>
<dbReference type="Gene3D" id="3.40.1000.10">
    <property type="entry name" value="Mog1/PsbP, alpha/beta/alpha sandwich"/>
    <property type="match status" value="1"/>
</dbReference>
<keyword evidence="1" id="KW-0732">Signal</keyword>
<dbReference type="Proteomes" id="UP000464624">
    <property type="component" value="Chromosome"/>
</dbReference>
<dbReference type="AlphaFoldDB" id="A0AAD1M431"/>
<evidence type="ECO:0000256" key="1">
    <source>
        <dbReference type="ARBA" id="ARBA00022729"/>
    </source>
</evidence>
<evidence type="ECO:0000313" key="2">
    <source>
        <dbReference type="EMBL" id="BBU25086.1"/>
    </source>
</evidence>
<sequence length="187" mass="19863">MQSTPVAATTGTLRDYLQSKGVKLEPQKPQGFTALDITLPMPAGWTQVPDPNVADPFVVIANRSGNSLYTSNAQVVVYKLIGDFNPREAISHGFVDSQQLPAWRTTTASLADFGGFPSSIIEGTYRQNDMTLNTSRRHVIATSGPDKYLVSLAVTTDVARAVAEAPATDAIVNGFRVSTPAAGGPAR</sequence>
<evidence type="ECO:0008006" key="4">
    <source>
        <dbReference type="Google" id="ProtNLM"/>
    </source>
</evidence>
<name>A0AAD1M431_MYCXE</name>
<reference evidence="2 3" key="1">
    <citation type="submission" date="2019-12" db="EMBL/GenBank/DDBJ databases">
        <title>Complete genome sequence of Mycolicibacterium xenopi str. JCM15661T.</title>
        <authorList>
            <person name="Yoshida M."/>
            <person name="Fukano H."/>
            <person name="Asakura T."/>
            <person name="Hoshino Y."/>
        </authorList>
    </citation>
    <scope>NUCLEOTIDE SEQUENCE [LARGE SCALE GENOMIC DNA]</scope>
    <source>
        <strain evidence="2 3">JCM 15661T</strain>
    </source>
</reference>
<gene>
    <name evidence="2" type="ORF">MYXE_48760</name>
</gene>
<dbReference type="InterPro" id="IPR019674">
    <property type="entry name" value="Lipoprotein_LpqN/LpqT-like"/>
</dbReference>